<gene>
    <name evidence="1" type="ORF">BKG84_25350</name>
</gene>
<keyword evidence="2" id="KW-1185">Reference proteome</keyword>
<dbReference type="RefSeq" id="WP_070917639.1">
    <property type="nucleotide sequence ID" value="NZ_BSAK01000015.1"/>
</dbReference>
<dbReference type="Proteomes" id="UP000179441">
    <property type="component" value="Unassembled WGS sequence"/>
</dbReference>
<dbReference type="Gene3D" id="3.40.50.300">
    <property type="entry name" value="P-loop containing nucleotide triphosphate hydrolases"/>
    <property type="match status" value="1"/>
</dbReference>
<evidence type="ECO:0000313" key="2">
    <source>
        <dbReference type="Proteomes" id="UP000179441"/>
    </source>
</evidence>
<organism evidence="1 2">
    <name type="scientific">Mycobacteroides chelonae</name>
    <name type="common">Mycobacterium chelonae</name>
    <dbReference type="NCBI Taxonomy" id="1774"/>
    <lineage>
        <taxon>Bacteria</taxon>
        <taxon>Bacillati</taxon>
        <taxon>Actinomycetota</taxon>
        <taxon>Actinomycetes</taxon>
        <taxon>Mycobacteriales</taxon>
        <taxon>Mycobacteriaceae</taxon>
        <taxon>Mycobacteroides</taxon>
    </lineage>
</organism>
<sequence length="195" mass="21673">MKRLDLIVGPNGSGKTTFVAKFLAPLLHESVFVNADEIAKQRWPDEDPAPRAYEAARIAEQTRQALISQGRPFIAETVFSHPSKLDLIRSAQAADYTVRLLVLLVPEELTVQRVAARVEAGGHSVPIEKIRARYERLWPLVVDAIALADSSVVFDNSSEPGPRVVARMTRGQVVGTLTWPQWTPAPLWQRWTDSA</sequence>
<dbReference type="PANTHER" id="PTHR39206">
    <property type="entry name" value="SLL8004 PROTEIN"/>
    <property type="match status" value="1"/>
</dbReference>
<dbReference type="SUPFAM" id="SSF52540">
    <property type="entry name" value="P-loop containing nucleoside triphosphate hydrolases"/>
    <property type="match status" value="1"/>
</dbReference>
<name>A0A1S1LXZ5_MYCCH</name>
<dbReference type="Pfam" id="PF13671">
    <property type="entry name" value="AAA_33"/>
    <property type="match status" value="1"/>
</dbReference>
<proteinExistence type="predicted"/>
<dbReference type="AlphaFoldDB" id="A0A1S1LXZ5"/>
<evidence type="ECO:0000313" key="1">
    <source>
        <dbReference type="EMBL" id="OHU75976.1"/>
    </source>
</evidence>
<dbReference type="PANTHER" id="PTHR39206:SF1">
    <property type="entry name" value="SLL8004 PROTEIN"/>
    <property type="match status" value="1"/>
</dbReference>
<accession>A0A1S1LXZ5</accession>
<protein>
    <submittedName>
        <fullName evidence="1">ATPase</fullName>
    </submittedName>
</protein>
<reference evidence="1 2" key="1">
    <citation type="submission" date="2016-10" db="EMBL/GenBank/DDBJ databases">
        <title>Evaluation of Human, Veterinary and Environmental Mycobacterium chelonae Isolates by Core Genome Phylogenomic Analysis, Targeted Gene Comparison, and Anti-microbial Susceptibility Patterns: A Tale of Mistaken Identities.</title>
        <authorList>
            <person name="Fogelson S.B."/>
            <person name="Camus A.C."/>
            <person name="Lorenz W."/>
            <person name="Vasireddy R."/>
            <person name="Vasireddy S."/>
            <person name="Smith T."/>
            <person name="Brown-Elliott B.A."/>
            <person name="Wallace R.J.Jr."/>
            <person name="Hasan N.A."/>
            <person name="Reischl U."/>
            <person name="Sanchez S."/>
        </authorList>
    </citation>
    <scope>NUCLEOTIDE SEQUENCE [LARGE SCALE GENOMIC DNA]</scope>
    <source>
        <strain evidence="1 2">15518</strain>
    </source>
</reference>
<dbReference type="EMBL" id="MLIS01000016">
    <property type="protein sequence ID" value="OHU75976.1"/>
    <property type="molecule type" value="Genomic_DNA"/>
</dbReference>
<comment type="caution">
    <text evidence="1">The sequence shown here is derived from an EMBL/GenBank/DDBJ whole genome shotgun (WGS) entry which is preliminary data.</text>
</comment>
<dbReference type="InterPro" id="IPR027417">
    <property type="entry name" value="P-loop_NTPase"/>
</dbReference>